<proteinExistence type="predicted"/>
<organism evidence="2 3">
    <name type="scientific">Sellimonas intestinalis</name>
    <dbReference type="NCBI Taxonomy" id="1653434"/>
    <lineage>
        <taxon>Bacteria</taxon>
        <taxon>Bacillati</taxon>
        <taxon>Bacillota</taxon>
        <taxon>Clostridia</taxon>
        <taxon>Lachnospirales</taxon>
        <taxon>Lachnospiraceae</taxon>
        <taxon>Sellimonas</taxon>
    </lineage>
</organism>
<evidence type="ECO:0000259" key="1">
    <source>
        <dbReference type="Pfam" id="PF01261"/>
    </source>
</evidence>
<dbReference type="EMBL" id="QVLX01000005">
    <property type="protein sequence ID" value="RGE86417.1"/>
    <property type="molecule type" value="Genomic_DNA"/>
</dbReference>
<dbReference type="InterPro" id="IPR036237">
    <property type="entry name" value="Xyl_isomerase-like_sf"/>
</dbReference>
<dbReference type="PANTHER" id="PTHR12110">
    <property type="entry name" value="HYDROXYPYRUVATE ISOMERASE"/>
    <property type="match status" value="1"/>
</dbReference>
<gene>
    <name evidence="2" type="ORF">DW016_10150</name>
</gene>
<sequence>MHTACLERRNDMILPSTFIFKGGIEGETSMEHIIDVLKKSNINFFEAGFTQSGAISMESTPASLENVLKLLKQNKMKIMAMSTTLLSGQEFWTLSGTLNMQVVQIVKKMIDVASFLEIPYISMHCSDEKNMQFVGYKEAVQNEMNFFTALSDYAQKRDVIICLENSISGILCYPNDVLSFIEKINSPALKVCLDTGNSIYSGMPERWISCLKDRIQIVHFSDVKIRRLRGIITEFVEPGKGLIDFQKVYKQLMDHGFAGWVVLESFGRANQDDQEVVATLLDRFQYIK</sequence>
<keyword evidence="2" id="KW-0413">Isomerase</keyword>
<dbReference type="AlphaFoldDB" id="A0A3E3K186"/>
<reference evidence="2 3" key="1">
    <citation type="submission" date="2018-08" db="EMBL/GenBank/DDBJ databases">
        <title>A genome reference for cultivated species of the human gut microbiota.</title>
        <authorList>
            <person name="Zou Y."/>
            <person name="Xue W."/>
            <person name="Luo G."/>
        </authorList>
    </citation>
    <scope>NUCLEOTIDE SEQUENCE [LARGE SCALE GENOMIC DNA]</scope>
    <source>
        <strain evidence="2 3">AF37-2AT</strain>
    </source>
</reference>
<dbReference type="Proteomes" id="UP000261080">
    <property type="component" value="Unassembled WGS sequence"/>
</dbReference>
<comment type="caution">
    <text evidence="2">The sequence shown here is derived from an EMBL/GenBank/DDBJ whole genome shotgun (WGS) entry which is preliminary data.</text>
</comment>
<evidence type="ECO:0000313" key="3">
    <source>
        <dbReference type="Proteomes" id="UP000261080"/>
    </source>
</evidence>
<accession>A0A3E3K186</accession>
<dbReference type="OrthoDB" id="9814946at2"/>
<dbReference type="PANTHER" id="PTHR12110:SF41">
    <property type="entry name" value="INOSOSE DEHYDRATASE"/>
    <property type="match status" value="1"/>
</dbReference>
<dbReference type="GO" id="GO:0016853">
    <property type="term" value="F:isomerase activity"/>
    <property type="evidence" value="ECO:0007669"/>
    <property type="project" value="UniProtKB-KW"/>
</dbReference>
<dbReference type="Gene3D" id="3.20.20.150">
    <property type="entry name" value="Divalent-metal-dependent TIM barrel enzymes"/>
    <property type="match status" value="1"/>
</dbReference>
<keyword evidence="3" id="KW-1185">Reference proteome</keyword>
<protein>
    <submittedName>
        <fullName evidence="2">Sugar phosphate isomerase/epimerase</fullName>
    </submittedName>
</protein>
<dbReference type="InterPro" id="IPR013022">
    <property type="entry name" value="Xyl_isomerase-like_TIM-brl"/>
</dbReference>
<dbReference type="Pfam" id="PF01261">
    <property type="entry name" value="AP_endonuc_2"/>
    <property type="match status" value="1"/>
</dbReference>
<dbReference type="SUPFAM" id="SSF51658">
    <property type="entry name" value="Xylose isomerase-like"/>
    <property type="match status" value="1"/>
</dbReference>
<evidence type="ECO:0000313" key="2">
    <source>
        <dbReference type="EMBL" id="RGE86417.1"/>
    </source>
</evidence>
<name>A0A3E3K186_9FIRM</name>
<dbReference type="InterPro" id="IPR050312">
    <property type="entry name" value="IolE/XylAMocC-like"/>
</dbReference>
<feature type="domain" description="Xylose isomerase-like TIM barrel" evidence="1">
    <location>
        <begin position="35"/>
        <end position="272"/>
    </location>
</feature>